<dbReference type="KEGG" id="gca:Galf_0915"/>
<dbReference type="Proteomes" id="UP000001235">
    <property type="component" value="Chromosome"/>
</dbReference>
<gene>
    <name evidence="3" type="ordered locus">Galf_0915</name>
</gene>
<dbReference type="eggNOG" id="COG3212">
    <property type="taxonomic scope" value="Bacteria"/>
</dbReference>
<keyword evidence="1" id="KW-0732">Signal</keyword>
<dbReference type="AlphaFoldDB" id="D9SEH1"/>
<dbReference type="EMBL" id="CP002159">
    <property type="protein sequence ID" value="ADL54947.1"/>
    <property type="molecule type" value="Genomic_DNA"/>
</dbReference>
<accession>D9SEH1</accession>
<keyword evidence="4" id="KW-1185">Reference proteome</keyword>
<evidence type="ECO:0000313" key="4">
    <source>
        <dbReference type="Proteomes" id="UP000001235"/>
    </source>
</evidence>
<dbReference type="RefSeq" id="WP_013292888.1">
    <property type="nucleotide sequence ID" value="NC_014394.1"/>
</dbReference>
<dbReference type="Pfam" id="PF03413">
    <property type="entry name" value="PepSY"/>
    <property type="match status" value="1"/>
</dbReference>
<dbReference type="Gene3D" id="3.10.450.40">
    <property type="match status" value="1"/>
</dbReference>
<feature type="chain" id="PRO_5003128016" evidence="1">
    <location>
        <begin position="28"/>
        <end position="110"/>
    </location>
</feature>
<proteinExistence type="predicted"/>
<evidence type="ECO:0000259" key="2">
    <source>
        <dbReference type="Pfam" id="PF03413"/>
    </source>
</evidence>
<dbReference type="STRING" id="395494.Galf_0915"/>
<evidence type="ECO:0000256" key="1">
    <source>
        <dbReference type="SAM" id="SignalP"/>
    </source>
</evidence>
<evidence type="ECO:0000313" key="3">
    <source>
        <dbReference type="EMBL" id="ADL54947.1"/>
    </source>
</evidence>
<protein>
    <submittedName>
        <fullName evidence="3">Propeptide PepSY amd peptidase M4</fullName>
    </submittedName>
</protein>
<organism evidence="3 4">
    <name type="scientific">Gallionella capsiferriformans (strain ES-2)</name>
    <name type="common">Gallionella ferruginea capsiferriformans (strain ES-2)</name>
    <dbReference type="NCBI Taxonomy" id="395494"/>
    <lineage>
        <taxon>Bacteria</taxon>
        <taxon>Pseudomonadati</taxon>
        <taxon>Pseudomonadota</taxon>
        <taxon>Betaproteobacteria</taxon>
        <taxon>Nitrosomonadales</taxon>
        <taxon>Gallionellaceae</taxon>
        <taxon>Gallionella</taxon>
    </lineage>
</organism>
<feature type="domain" description="PepSY" evidence="2">
    <location>
        <begin position="43"/>
        <end position="101"/>
    </location>
</feature>
<dbReference type="HOGENOM" id="CLU_175520_0_0_4"/>
<feature type="signal peptide" evidence="1">
    <location>
        <begin position="1"/>
        <end position="27"/>
    </location>
</feature>
<sequence precursor="true">MKPSTLCNTAYKQNLLAVMAITMTAFAVNASAYTGQELAGEAKVSMTEAREVALKAHPGKVTDEELEKEKGGSGLRYSFDIKHGKVTQEVGVDAQTGKVLENAPEGKHPD</sequence>
<name>D9SEH1_GALCS</name>
<dbReference type="InterPro" id="IPR025711">
    <property type="entry name" value="PepSY"/>
</dbReference>
<reference evidence="3 4" key="1">
    <citation type="submission" date="2010-08" db="EMBL/GenBank/DDBJ databases">
        <title>Complete sequence of Gallionella capsiferriformans ES-2.</title>
        <authorList>
            <consortium name="US DOE Joint Genome Institute"/>
            <person name="Lucas S."/>
            <person name="Copeland A."/>
            <person name="Lapidus A."/>
            <person name="Cheng J.-F."/>
            <person name="Bruce D."/>
            <person name="Goodwin L."/>
            <person name="Pitluck S."/>
            <person name="Chertkov O."/>
            <person name="Davenport K.W."/>
            <person name="Detter J.C."/>
            <person name="Han C."/>
            <person name="Tapia R."/>
            <person name="Land M."/>
            <person name="Hauser L."/>
            <person name="Chang Y.-J."/>
            <person name="Jeffries C."/>
            <person name="Kyrpides N."/>
            <person name="Ivanova N."/>
            <person name="Mikhailova N."/>
            <person name="Shelobolina E.S."/>
            <person name="Picardal F."/>
            <person name="Roden E."/>
            <person name="Emerson D."/>
            <person name="Woyke T."/>
        </authorList>
    </citation>
    <scope>NUCLEOTIDE SEQUENCE [LARGE SCALE GENOMIC DNA]</scope>
    <source>
        <strain evidence="3 4">ES-2</strain>
    </source>
</reference>